<protein>
    <submittedName>
        <fullName evidence="2">Metallophosphoesterase</fullName>
    </submittedName>
</protein>
<dbReference type="PANTHER" id="PTHR42850">
    <property type="entry name" value="METALLOPHOSPHOESTERASE"/>
    <property type="match status" value="1"/>
</dbReference>
<dbReference type="Proteomes" id="UP001317191">
    <property type="component" value="Unassembled WGS sequence"/>
</dbReference>
<dbReference type="SUPFAM" id="SSF56300">
    <property type="entry name" value="Metallo-dependent phosphatases"/>
    <property type="match status" value="1"/>
</dbReference>
<evidence type="ECO:0000259" key="1">
    <source>
        <dbReference type="Pfam" id="PF00149"/>
    </source>
</evidence>
<dbReference type="InterPro" id="IPR050126">
    <property type="entry name" value="Ap4A_hydrolase"/>
</dbReference>
<dbReference type="EMBL" id="JAMLJM010000001">
    <property type="protein sequence ID" value="MCL9808295.1"/>
    <property type="molecule type" value="Genomic_DNA"/>
</dbReference>
<dbReference type="RefSeq" id="WP_250591279.1">
    <property type="nucleotide sequence ID" value="NZ_JAMLJM010000001.1"/>
</dbReference>
<dbReference type="Pfam" id="PF00149">
    <property type="entry name" value="Metallophos"/>
    <property type="match status" value="1"/>
</dbReference>
<proteinExistence type="predicted"/>
<sequence length="243" mass="28153">MKDRTLIIGDIHGGLRAISQIFERAAVTQNDTLIFLGDYMDGWSESPQVLDFLIELEKSYNCIFLRGNHDELALHWLQNNTDNPMWLKNGGISTVLAYQSISEETKQKHIDFLSKLNNYHLDNYNRLFLHAGFTNLKGVTMEHFVKLLYWDRTLWETALSLDPNLPTTSIFYPKRLNLYKEIYIGHTPVTQINETVPVNKANIWNMDTGAAYKGSLSILDIESKEFWQSDPVYTLYPEEKGRN</sequence>
<dbReference type="InterPro" id="IPR029052">
    <property type="entry name" value="Metallo-depent_PP-like"/>
</dbReference>
<gene>
    <name evidence="2" type="ORF">NAT50_02890</name>
</gene>
<dbReference type="InterPro" id="IPR004843">
    <property type="entry name" value="Calcineurin-like_PHP"/>
</dbReference>
<dbReference type="InterPro" id="IPR006186">
    <property type="entry name" value="Ser/Thr-sp_prot-phosphatase"/>
</dbReference>
<dbReference type="PANTHER" id="PTHR42850:SF4">
    <property type="entry name" value="ZINC-DEPENDENT ENDOPOLYPHOSPHATASE"/>
    <property type="match status" value="1"/>
</dbReference>
<organism evidence="2 3">
    <name type="scientific">Flavobacterium luminosum</name>
    <dbReference type="NCBI Taxonomy" id="2949086"/>
    <lineage>
        <taxon>Bacteria</taxon>
        <taxon>Pseudomonadati</taxon>
        <taxon>Bacteroidota</taxon>
        <taxon>Flavobacteriia</taxon>
        <taxon>Flavobacteriales</taxon>
        <taxon>Flavobacteriaceae</taxon>
        <taxon>Flavobacterium</taxon>
    </lineage>
</organism>
<evidence type="ECO:0000313" key="2">
    <source>
        <dbReference type="EMBL" id="MCL9808295.1"/>
    </source>
</evidence>
<reference evidence="2 3" key="1">
    <citation type="submission" date="2022-05" db="EMBL/GenBank/DDBJ databases">
        <title>Flavobacterium sp., isolated from activated sludge.</title>
        <authorList>
            <person name="Ran Q."/>
        </authorList>
    </citation>
    <scope>NUCLEOTIDE SEQUENCE [LARGE SCALE GENOMIC DNA]</scope>
    <source>
        <strain evidence="2 3">HXWNR70</strain>
    </source>
</reference>
<feature type="domain" description="Calcineurin-like phosphoesterase" evidence="1">
    <location>
        <begin position="4"/>
        <end position="134"/>
    </location>
</feature>
<comment type="caution">
    <text evidence="2">The sequence shown here is derived from an EMBL/GenBank/DDBJ whole genome shotgun (WGS) entry which is preliminary data.</text>
</comment>
<dbReference type="Gene3D" id="3.60.21.10">
    <property type="match status" value="1"/>
</dbReference>
<dbReference type="PRINTS" id="PR00114">
    <property type="entry name" value="STPHPHTASE"/>
</dbReference>
<accession>A0ABT0TLC1</accession>
<evidence type="ECO:0000313" key="3">
    <source>
        <dbReference type="Proteomes" id="UP001317191"/>
    </source>
</evidence>
<name>A0ABT0TLC1_9FLAO</name>
<keyword evidence="3" id="KW-1185">Reference proteome</keyword>